<sequence>MQLTDFHTQLSRDNLQLSLLGYLIEDFEVDDRVMQDYMVANWPVIARVLHYDHNFFILKFMNRAEMMAILDNGPYAVNEHLGLPAWCAYHFHELSLLRKSSKKKRSTRLPDYKVAAMLDFYDSVPDTFIQDGFTISETDEETPVPWYPWSPHNPDDHQSDDADEKDDGNQSDDVDQDDINPDNNDNDDDFSSGGSDQFMDEINADNFVDDDGPPIPVEGRTSLYAGVEVDYSRSAAPAAGEDTNSSFSTDQSESFHSFSSYSSEFYQHSVHSFPDDASEFCMPNSFYEILDVPPSDAMMENPSYVPDFIIPTGSDYPPHRDISLVSCFSGFQFSDDSHDATTDEAASDSVYVNSGVRMNLRLSTRYSAGGGGFQQHRRIPVNAKGRGNFKKKDSRGSSSSDSALPSLLDEFSQTDSDPGEFFMKARMAVSDSDLPDSVHTVQQSSPNRPAAPGWRMKIVDEDFDESIGFGTSLNSTCSKKRHSEDSLPDLEHSEKRRSNTVMHEEVQNLFKDLEMAWEEGKQHATAPTHLNGFAGIEPDQSPLS</sequence>
<evidence type="ECO:0000313" key="2">
    <source>
        <dbReference type="EMBL" id="CAI9110057.1"/>
    </source>
</evidence>
<evidence type="ECO:0000256" key="1">
    <source>
        <dbReference type="SAM" id="MobiDB-lite"/>
    </source>
</evidence>
<protein>
    <submittedName>
        <fullName evidence="2">OLC1v1010019C1</fullName>
    </submittedName>
</protein>
<name>A0AAV1DRW5_OLDCO</name>
<feature type="region of interest" description="Disordered" evidence="1">
    <location>
        <begin position="520"/>
        <end position="544"/>
    </location>
</feature>
<organism evidence="2 3">
    <name type="scientific">Oldenlandia corymbosa var. corymbosa</name>
    <dbReference type="NCBI Taxonomy" id="529605"/>
    <lineage>
        <taxon>Eukaryota</taxon>
        <taxon>Viridiplantae</taxon>
        <taxon>Streptophyta</taxon>
        <taxon>Embryophyta</taxon>
        <taxon>Tracheophyta</taxon>
        <taxon>Spermatophyta</taxon>
        <taxon>Magnoliopsida</taxon>
        <taxon>eudicotyledons</taxon>
        <taxon>Gunneridae</taxon>
        <taxon>Pentapetalae</taxon>
        <taxon>asterids</taxon>
        <taxon>lamiids</taxon>
        <taxon>Gentianales</taxon>
        <taxon>Rubiaceae</taxon>
        <taxon>Rubioideae</taxon>
        <taxon>Spermacoceae</taxon>
        <taxon>Hedyotis-Oldenlandia complex</taxon>
        <taxon>Oldenlandia</taxon>
    </lineage>
</organism>
<dbReference type="AlphaFoldDB" id="A0AAV1DRW5"/>
<dbReference type="Proteomes" id="UP001161247">
    <property type="component" value="Chromosome 6"/>
</dbReference>
<feature type="region of interest" description="Disordered" evidence="1">
    <location>
        <begin position="367"/>
        <end position="410"/>
    </location>
</feature>
<feature type="compositionally biased region" description="Acidic residues" evidence="1">
    <location>
        <begin position="161"/>
        <end position="190"/>
    </location>
</feature>
<reference evidence="2" key="1">
    <citation type="submission" date="2023-03" db="EMBL/GenBank/DDBJ databases">
        <authorList>
            <person name="Julca I."/>
        </authorList>
    </citation>
    <scope>NUCLEOTIDE SEQUENCE</scope>
</reference>
<feature type="region of interest" description="Disordered" evidence="1">
    <location>
        <begin position="475"/>
        <end position="499"/>
    </location>
</feature>
<dbReference type="EMBL" id="OX459123">
    <property type="protein sequence ID" value="CAI9110057.1"/>
    <property type="molecule type" value="Genomic_DNA"/>
</dbReference>
<keyword evidence="3" id="KW-1185">Reference proteome</keyword>
<proteinExistence type="predicted"/>
<feature type="compositionally biased region" description="Basic and acidic residues" evidence="1">
    <location>
        <begin position="482"/>
        <end position="499"/>
    </location>
</feature>
<feature type="region of interest" description="Disordered" evidence="1">
    <location>
        <begin position="140"/>
        <end position="199"/>
    </location>
</feature>
<gene>
    <name evidence="2" type="ORF">OLC1_LOCUS17808</name>
</gene>
<evidence type="ECO:0000313" key="3">
    <source>
        <dbReference type="Proteomes" id="UP001161247"/>
    </source>
</evidence>
<accession>A0AAV1DRW5</accession>
<feature type="compositionally biased region" description="Low complexity" evidence="1">
    <location>
        <begin position="396"/>
        <end position="409"/>
    </location>
</feature>